<proteinExistence type="predicted"/>
<evidence type="ECO:0000313" key="2">
    <source>
        <dbReference type="Proteomes" id="UP000621540"/>
    </source>
</evidence>
<dbReference type="RefSeq" id="WP_186981972.1">
    <property type="nucleotide sequence ID" value="NZ_JACOQH010000003.1"/>
</dbReference>
<reference evidence="1 2" key="1">
    <citation type="submission" date="2020-08" db="EMBL/GenBank/DDBJ databases">
        <title>Genome public.</title>
        <authorList>
            <person name="Liu C."/>
            <person name="Sun Q."/>
        </authorList>
    </citation>
    <scope>NUCLEOTIDE SEQUENCE [LARGE SCALE GENOMIC DNA]</scope>
    <source>
        <strain evidence="1 2">BX0805</strain>
    </source>
</reference>
<dbReference type="Gene3D" id="2.130.10.10">
    <property type="entry name" value="YVTN repeat-like/Quinoprotein amine dehydrogenase"/>
    <property type="match status" value="1"/>
</dbReference>
<gene>
    <name evidence="1" type="ORF">H8Z76_06305</name>
</gene>
<organism evidence="1 2">
    <name type="scientific">Roseburia yibonii</name>
    <dbReference type="NCBI Taxonomy" id="2763063"/>
    <lineage>
        <taxon>Bacteria</taxon>
        <taxon>Bacillati</taxon>
        <taxon>Bacillota</taxon>
        <taxon>Clostridia</taxon>
        <taxon>Lachnospirales</taxon>
        <taxon>Lachnospiraceae</taxon>
        <taxon>Roseburia</taxon>
    </lineage>
</organism>
<evidence type="ECO:0000313" key="1">
    <source>
        <dbReference type="EMBL" id="MBC5753645.1"/>
    </source>
</evidence>
<dbReference type="InterPro" id="IPR015943">
    <property type="entry name" value="WD40/YVTN_repeat-like_dom_sf"/>
</dbReference>
<accession>A0ABR7I9P7</accession>
<protein>
    <submittedName>
        <fullName evidence="1">PQQ-like beta-propeller repeat protein</fullName>
    </submittedName>
</protein>
<dbReference type="SUPFAM" id="SSF69322">
    <property type="entry name" value="Tricorn protease domain 2"/>
    <property type="match status" value="1"/>
</dbReference>
<name>A0ABR7I9P7_9FIRM</name>
<sequence>MTEETSLPVMLDVEKGEVRYMPISIKPDRIAPVDLAVKIGTNGFFLEVSGEHIIEYKIETAEISEYPISCHKMADGNYAFVTAEEKQILIFTSALQKLVIFDMETKKIKEVPYPDNVREIVFGCGCRCGKEVWLFPKLGGKLLCYHTDSGKYESYCLDIVLEKSVHAIRDNGCIYILTWVGEVYEFDIHNRKLEQITSLRELLKDHTVSCLFPSDGKMIILPGTDDRFYQLNIKTGEVRVLDNCWPPDVEFEKMREKWSKFYGYCEDENFYYLSNRVCSHYLRIDKNTGKLIWIKPILPNAKERIKYIQENITEVVVEEEGFLKVFVDDVPLERKIVKNRKQCTGEKIWRVISGQ</sequence>
<keyword evidence="2" id="KW-1185">Reference proteome</keyword>
<comment type="caution">
    <text evidence="1">The sequence shown here is derived from an EMBL/GenBank/DDBJ whole genome shotgun (WGS) entry which is preliminary data.</text>
</comment>
<dbReference type="EMBL" id="JACOQH010000003">
    <property type="protein sequence ID" value="MBC5753645.1"/>
    <property type="molecule type" value="Genomic_DNA"/>
</dbReference>
<dbReference type="Proteomes" id="UP000621540">
    <property type="component" value="Unassembled WGS sequence"/>
</dbReference>